<comment type="caution">
    <text evidence="3">The sequence shown here is derived from an EMBL/GenBank/DDBJ whole genome shotgun (WGS) entry which is preliminary data.</text>
</comment>
<dbReference type="Pfam" id="PF03492">
    <property type="entry name" value="Methyltransf_7"/>
    <property type="match status" value="1"/>
</dbReference>
<dbReference type="InterPro" id="IPR042086">
    <property type="entry name" value="MeTrfase_capping"/>
</dbReference>
<accession>A0AAV8DBN7</accession>
<dbReference type="GO" id="GO:0046872">
    <property type="term" value="F:metal ion binding"/>
    <property type="evidence" value="ECO:0007669"/>
    <property type="project" value="UniProtKB-KW"/>
</dbReference>
<sequence>MLERNLHMLGGTGESSYAANSTLQKRYAAGAMFLVKEAMESLVHVMIPTSETLLVFADLGCSTGANAFVTHSSIMGTISITCKKLDRPMPEIQLLLNDLPGNDFNTLLGPALSSYKERISESMREIGVSFYTAAVSGSFYTKLFPKRSVHFIYSCASLHWLSQVPFGLSNATDGTVINRRSLWISNKSPPIVSRLYLEQFQRDFSLFLKHRCEELHSEGRMTLIIPGRVGANALTEESAPWISWYEDGLQDLVSEGIVKAADVNSFNVPFYYPSMAEVKSIIHTEGSFEIINDHAYEILYSNCLDVIPADTDKIWEKIINISRAVLEPLLVSHFGDSIIQPLFSSTLPKMYAKESFKEKYKLASQANLAISLKKK</sequence>
<dbReference type="InterPro" id="IPR005299">
    <property type="entry name" value="MeTrfase_7"/>
</dbReference>
<keyword evidence="2" id="KW-0460">Magnesium</keyword>
<dbReference type="InterPro" id="IPR029063">
    <property type="entry name" value="SAM-dependent_MTases_sf"/>
</dbReference>
<dbReference type="Gene3D" id="3.40.50.150">
    <property type="entry name" value="Vaccinia Virus protein VP39"/>
    <property type="match status" value="1"/>
</dbReference>
<dbReference type="Proteomes" id="UP001140206">
    <property type="component" value="Chromosome 4"/>
</dbReference>
<dbReference type="SUPFAM" id="SSF53335">
    <property type="entry name" value="S-adenosyl-L-methionine-dependent methyltransferases"/>
    <property type="match status" value="1"/>
</dbReference>
<dbReference type="PANTHER" id="PTHR31009">
    <property type="entry name" value="S-ADENOSYL-L-METHIONINE:CARBOXYL METHYLTRANSFERASE FAMILY PROTEIN"/>
    <property type="match status" value="1"/>
</dbReference>
<evidence type="ECO:0000256" key="1">
    <source>
        <dbReference type="ARBA" id="ARBA00022723"/>
    </source>
</evidence>
<proteinExistence type="predicted"/>
<keyword evidence="3" id="KW-0489">Methyltransferase</keyword>
<dbReference type="GO" id="GO:0032259">
    <property type="term" value="P:methylation"/>
    <property type="evidence" value="ECO:0007669"/>
    <property type="project" value="UniProtKB-KW"/>
</dbReference>
<gene>
    <name evidence="3" type="ORF">LUZ62_074042</name>
</gene>
<dbReference type="EMBL" id="JAMFTS010000004">
    <property type="protein sequence ID" value="KAJ4763667.1"/>
    <property type="molecule type" value="Genomic_DNA"/>
</dbReference>
<evidence type="ECO:0000313" key="4">
    <source>
        <dbReference type="Proteomes" id="UP001140206"/>
    </source>
</evidence>
<dbReference type="AlphaFoldDB" id="A0AAV8DBN7"/>
<evidence type="ECO:0000256" key="2">
    <source>
        <dbReference type="ARBA" id="ARBA00022842"/>
    </source>
</evidence>
<dbReference type="Gene3D" id="1.10.1200.270">
    <property type="entry name" value="Methyltransferase, alpha-helical capping domain"/>
    <property type="match status" value="1"/>
</dbReference>
<organism evidence="3 4">
    <name type="scientific">Rhynchospora pubera</name>
    <dbReference type="NCBI Taxonomy" id="906938"/>
    <lineage>
        <taxon>Eukaryota</taxon>
        <taxon>Viridiplantae</taxon>
        <taxon>Streptophyta</taxon>
        <taxon>Embryophyta</taxon>
        <taxon>Tracheophyta</taxon>
        <taxon>Spermatophyta</taxon>
        <taxon>Magnoliopsida</taxon>
        <taxon>Liliopsida</taxon>
        <taxon>Poales</taxon>
        <taxon>Cyperaceae</taxon>
        <taxon>Cyperoideae</taxon>
        <taxon>Rhynchosporeae</taxon>
        <taxon>Rhynchospora</taxon>
    </lineage>
</organism>
<name>A0AAV8DBN7_9POAL</name>
<keyword evidence="4" id="KW-1185">Reference proteome</keyword>
<evidence type="ECO:0000313" key="3">
    <source>
        <dbReference type="EMBL" id="KAJ4763667.1"/>
    </source>
</evidence>
<reference evidence="3" key="1">
    <citation type="submission" date="2022-08" db="EMBL/GenBank/DDBJ databases">
        <authorList>
            <person name="Marques A."/>
        </authorList>
    </citation>
    <scope>NUCLEOTIDE SEQUENCE</scope>
    <source>
        <strain evidence="3">RhyPub2mFocal</strain>
        <tissue evidence="3">Leaves</tissue>
    </source>
</reference>
<keyword evidence="3" id="KW-0808">Transferase</keyword>
<keyword evidence="1" id="KW-0479">Metal-binding</keyword>
<dbReference type="GO" id="GO:0008168">
    <property type="term" value="F:methyltransferase activity"/>
    <property type="evidence" value="ECO:0007669"/>
    <property type="project" value="UniProtKB-KW"/>
</dbReference>
<protein>
    <submittedName>
        <fullName evidence="3">S-adenosyl-L-methionine-dependent methyltransferase superfamily protein</fullName>
    </submittedName>
</protein>